<organism evidence="2 3">
    <name type="scientific">Sneathiella marina</name>
    <dbReference type="NCBI Taxonomy" id="2950108"/>
    <lineage>
        <taxon>Bacteria</taxon>
        <taxon>Pseudomonadati</taxon>
        <taxon>Pseudomonadota</taxon>
        <taxon>Alphaproteobacteria</taxon>
        <taxon>Sneathiellales</taxon>
        <taxon>Sneathiellaceae</taxon>
        <taxon>Sneathiella</taxon>
    </lineage>
</organism>
<name>A0ABY4W6P4_9PROT</name>
<reference evidence="2" key="1">
    <citation type="submission" date="2022-06" db="EMBL/GenBank/DDBJ databases">
        <title>Sneathiella actinostolidae sp. nov., isolated from a sea anemonein the Western Pacific Ocean.</title>
        <authorList>
            <person name="Wei M.J."/>
        </authorList>
    </citation>
    <scope>NUCLEOTIDE SEQUENCE</scope>
    <source>
        <strain evidence="2">PHK-P5</strain>
    </source>
</reference>
<evidence type="ECO:0000313" key="3">
    <source>
        <dbReference type="Proteomes" id="UP001056291"/>
    </source>
</evidence>
<sequence length="101" mass="11143">MTKFSTDAAGFAALTLCELILQQCVKNNLFTPTEGKQILKAAAERHESCAEGEDEKIALNMETAHLLRRLSSGLGPLFDPEGRPATKAKRPLQETWVKFPD</sequence>
<gene>
    <name evidence="2" type="ORF">NBZ79_07680</name>
</gene>
<dbReference type="RefSeq" id="WP_251937076.1">
    <property type="nucleotide sequence ID" value="NZ_CP098747.1"/>
</dbReference>
<proteinExistence type="predicted"/>
<evidence type="ECO:0000256" key="1">
    <source>
        <dbReference type="SAM" id="MobiDB-lite"/>
    </source>
</evidence>
<dbReference type="Proteomes" id="UP001056291">
    <property type="component" value="Chromosome"/>
</dbReference>
<evidence type="ECO:0008006" key="4">
    <source>
        <dbReference type="Google" id="ProtNLM"/>
    </source>
</evidence>
<keyword evidence="3" id="KW-1185">Reference proteome</keyword>
<dbReference type="EMBL" id="CP098747">
    <property type="protein sequence ID" value="USG62855.1"/>
    <property type="molecule type" value="Genomic_DNA"/>
</dbReference>
<protein>
    <recommendedName>
        <fullName evidence="4">Terminase</fullName>
    </recommendedName>
</protein>
<accession>A0ABY4W6P4</accession>
<evidence type="ECO:0000313" key="2">
    <source>
        <dbReference type="EMBL" id="USG62855.1"/>
    </source>
</evidence>
<feature type="region of interest" description="Disordered" evidence="1">
    <location>
        <begin position="77"/>
        <end position="101"/>
    </location>
</feature>